<dbReference type="PANTHER" id="PTHR38134">
    <property type="entry name" value="SLR1395 PROTEIN"/>
    <property type="match status" value="1"/>
</dbReference>
<keyword evidence="2" id="KW-1185">Reference proteome</keyword>
<proteinExistence type="predicted"/>
<gene>
    <name evidence="1" type="ORF">PL8927_50196</name>
</gene>
<comment type="caution">
    <text evidence="1">The sequence shown here is derived from an EMBL/GenBank/DDBJ whole genome shotgun (WGS) entry which is preliminary data.</text>
</comment>
<dbReference type="Proteomes" id="UP000184550">
    <property type="component" value="Unassembled WGS sequence"/>
</dbReference>
<evidence type="ECO:0000313" key="1">
    <source>
        <dbReference type="EMBL" id="VXD15768.1"/>
    </source>
</evidence>
<dbReference type="SUPFAM" id="SSF53756">
    <property type="entry name" value="UDP-Glycosyltransferase/glycogen phosphorylase"/>
    <property type="match status" value="1"/>
</dbReference>
<dbReference type="OrthoDB" id="503106at2"/>
<reference evidence="1" key="1">
    <citation type="submission" date="2019-10" db="EMBL/GenBank/DDBJ databases">
        <authorList>
            <consortium name="Genoscope - CEA"/>
            <person name="William W."/>
        </authorList>
    </citation>
    <scope>NUCLEOTIDE SEQUENCE [LARGE SCALE GENOMIC DNA]</scope>
    <source>
        <strain evidence="1">BBR_PRJEB10992</strain>
    </source>
</reference>
<accession>A0A7Z9BRW1</accession>
<name>A0A7Z9BRW1_9CYAN</name>
<sequence>MSRPTVYLAITNHGFGHAVRSAAVANEIQKRCPDVLLILVTTAPRWLLESYIEGDFIVRPRALDVGVVQSDSLTMDQAATLQQWQQIRQQERSIIAGEVGFIKQNQVNLILADIPPLATQIAQAAGIPCWMMGNFGWDFIYRDWGEEFIELADWIVSCFSQCDRLFRFPLHESMTAFPHQIDVGLTGGNSRFNLDDLREKLAITTPPEKTILLTFGGLGLTALPYYNIERFSDYTFISFDPNLPRFPNLIQVSNFLELPDIHSHLFRLRPVDLMPLCGRVISKPGYSTFAEALRLDIPIVSLTRDGFAEAPVLLDWLQNYGTHQIITATEFFEKDWDFLHQPVQKPRLSQELDKNGNEAIAQGVVDYLLNSL</sequence>
<dbReference type="AlphaFoldDB" id="A0A7Z9BRW1"/>
<dbReference type="RefSeq" id="WP_083616711.1">
    <property type="nucleotide sequence ID" value="NZ_LR734824.1"/>
</dbReference>
<organism evidence="1 2">
    <name type="scientific">Planktothrix serta PCC 8927</name>
    <dbReference type="NCBI Taxonomy" id="671068"/>
    <lineage>
        <taxon>Bacteria</taxon>
        <taxon>Bacillati</taxon>
        <taxon>Cyanobacteriota</taxon>
        <taxon>Cyanophyceae</taxon>
        <taxon>Oscillatoriophycideae</taxon>
        <taxon>Oscillatoriales</taxon>
        <taxon>Microcoleaceae</taxon>
        <taxon>Planktothrix</taxon>
    </lineage>
</organism>
<protein>
    <recommendedName>
        <fullName evidence="3">Glycosyl transferase</fullName>
    </recommendedName>
</protein>
<dbReference type="InterPro" id="IPR053205">
    <property type="entry name" value="GHMP_kinase_L-arabinokinase"/>
</dbReference>
<evidence type="ECO:0000313" key="2">
    <source>
        <dbReference type="Proteomes" id="UP000184550"/>
    </source>
</evidence>
<dbReference type="EMBL" id="CZCU02000124">
    <property type="protein sequence ID" value="VXD15768.1"/>
    <property type="molecule type" value="Genomic_DNA"/>
</dbReference>
<evidence type="ECO:0008006" key="3">
    <source>
        <dbReference type="Google" id="ProtNLM"/>
    </source>
</evidence>
<dbReference type="PANTHER" id="PTHR38134:SF2">
    <property type="entry name" value="GALACTOKINASE"/>
    <property type="match status" value="1"/>
</dbReference>